<dbReference type="RefSeq" id="WP_134168496.1">
    <property type="nucleotide sequence ID" value="NZ_SODD01000007.1"/>
</dbReference>
<dbReference type="EMBL" id="SODD01000007">
    <property type="protein sequence ID" value="TDW24906.1"/>
    <property type="molecule type" value="Genomic_DNA"/>
</dbReference>
<dbReference type="Proteomes" id="UP000294743">
    <property type="component" value="Unassembled WGS sequence"/>
</dbReference>
<dbReference type="Pfam" id="PF14014">
    <property type="entry name" value="DUF4230"/>
    <property type="match status" value="1"/>
</dbReference>
<comment type="caution">
    <text evidence="2">The sequence shown here is derived from an EMBL/GenBank/DDBJ whole genome shotgun (WGS) entry which is preliminary data.</text>
</comment>
<protein>
    <submittedName>
        <fullName evidence="2">Uncharacterized protein DUF4230</fullName>
    </submittedName>
</protein>
<feature type="transmembrane region" description="Helical" evidence="1">
    <location>
        <begin position="12"/>
        <end position="34"/>
    </location>
</feature>
<dbReference type="InterPro" id="IPR025324">
    <property type="entry name" value="DUF4230"/>
</dbReference>
<dbReference type="OrthoDB" id="2002825at2"/>
<gene>
    <name evidence="2" type="ORF">EDD63_10758</name>
</gene>
<organism evidence="2 3">
    <name type="scientific">Breznakia blatticola</name>
    <dbReference type="NCBI Taxonomy" id="1754012"/>
    <lineage>
        <taxon>Bacteria</taxon>
        <taxon>Bacillati</taxon>
        <taxon>Bacillota</taxon>
        <taxon>Erysipelotrichia</taxon>
        <taxon>Erysipelotrichales</taxon>
        <taxon>Erysipelotrichaceae</taxon>
        <taxon>Breznakia</taxon>
    </lineage>
</organism>
<proteinExistence type="predicted"/>
<sequence>MEKANRVHKRSIFGLKMLVKVLIVVVLVIIGFTIGSKTSFTTESKTTKLSFDNIGELATQEAYATEVNHTEDARELFGIEIPLTKSTHVYSYDVIIKAGFNFEQIKPKVDQDKQLITIEMPEVKILSTEIVEDSLKVYVEDESIFKKITLEDTSEARKTMKENAEKSAIEKGLFKSAKTNAETLLKNFIKENEVYTEYQIEFVYKEK</sequence>
<name>A0A4R8A3Q2_9FIRM</name>
<accession>A0A4R8A3Q2</accession>
<keyword evidence="1" id="KW-1133">Transmembrane helix</keyword>
<keyword evidence="1" id="KW-0472">Membrane</keyword>
<evidence type="ECO:0000313" key="3">
    <source>
        <dbReference type="Proteomes" id="UP000294743"/>
    </source>
</evidence>
<keyword evidence="1" id="KW-0812">Transmembrane</keyword>
<dbReference type="AlphaFoldDB" id="A0A4R8A3Q2"/>
<keyword evidence="3" id="KW-1185">Reference proteome</keyword>
<evidence type="ECO:0000313" key="2">
    <source>
        <dbReference type="EMBL" id="TDW24906.1"/>
    </source>
</evidence>
<reference evidence="2 3" key="1">
    <citation type="submission" date="2019-03" db="EMBL/GenBank/DDBJ databases">
        <title>Genomic Encyclopedia of Type Strains, Phase IV (KMG-IV): sequencing the most valuable type-strain genomes for metagenomic binning, comparative biology and taxonomic classification.</title>
        <authorList>
            <person name="Goeker M."/>
        </authorList>
    </citation>
    <scope>NUCLEOTIDE SEQUENCE [LARGE SCALE GENOMIC DNA]</scope>
    <source>
        <strain evidence="2 3">DSM 28867</strain>
    </source>
</reference>
<evidence type="ECO:0000256" key="1">
    <source>
        <dbReference type="SAM" id="Phobius"/>
    </source>
</evidence>